<evidence type="ECO:0000313" key="2">
    <source>
        <dbReference type="Proteomes" id="UP000095230"/>
    </source>
</evidence>
<accession>A0A1E5IVQ2</accession>
<gene>
    <name evidence="1" type="ORF">BEL05_00685</name>
</gene>
<protein>
    <submittedName>
        <fullName evidence="1">Uncharacterized protein</fullName>
    </submittedName>
</protein>
<dbReference type="RefSeq" id="WP_069670948.1">
    <property type="nucleotide sequence ID" value="NZ_MCBT01000024.1"/>
</dbReference>
<comment type="caution">
    <text evidence="1">The sequence shown here is derived from an EMBL/GenBank/DDBJ whole genome shotgun (WGS) entry which is preliminary data.</text>
</comment>
<organism evidence="1 2">
    <name type="scientific">Shewanella colwelliana</name>
    <name type="common">Alteromonas colwelliana</name>
    <dbReference type="NCBI Taxonomy" id="23"/>
    <lineage>
        <taxon>Bacteria</taxon>
        <taxon>Pseudomonadati</taxon>
        <taxon>Pseudomonadota</taxon>
        <taxon>Gammaproteobacteria</taxon>
        <taxon>Alteromonadales</taxon>
        <taxon>Shewanellaceae</taxon>
        <taxon>Shewanella</taxon>
    </lineage>
</organism>
<dbReference type="AlphaFoldDB" id="A0A1E5IVQ2"/>
<dbReference type="EMBL" id="MCBT01000024">
    <property type="protein sequence ID" value="OEG74148.1"/>
    <property type="molecule type" value="Genomic_DNA"/>
</dbReference>
<dbReference type="Proteomes" id="UP000095230">
    <property type="component" value="Unassembled WGS sequence"/>
</dbReference>
<evidence type="ECO:0000313" key="1">
    <source>
        <dbReference type="EMBL" id="OEG74148.1"/>
    </source>
</evidence>
<proteinExistence type="predicted"/>
<reference evidence="1 2" key="1">
    <citation type="submission" date="2016-07" db="EMBL/GenBank/DDBJ databases">
        <title>Whole-genome of two Shewanella species isolated from a digestive organ of sea cucumber Apostichopus japonicus Selenka 1867.</title>
        <authorList>
            <person name="Hong H.-H."/>
            <person name="Choi H."/>
            <person name="Cheon S."/>
            <person name="Oh J.-S."/>
            <person name="Lee H.-G."/>
            <person name="Park C."/>
        </authorList>
    </citation>
    <scope>NUCLEOTIDE SEQUENCE [LARGE SCALE GENOMIC DNA]</scope>
    <source>
        <strain evidence="1 2">CSB03KR</strain>
    </source>
</reference>
<name>A0A1E5IVQ2_SHECO</name>
<sequence>MNKEKTTKDNAFLALNTLVNSNITKFEMKLLHKLLDIETNQERNGVTQKDFLEHYNDFYYNEIEHLNEAIKQSQLSRSLKSLENQNFIIIKKSESNQLIITSNTEMFRFIS</sequence>